<accession>A0A7W9PW97</accession>
<name>A0A7W9PW97_9ACTN</name>
<protein>
    <submittedName>
        <fullName evidence="1">Uncharacterized protein</fullName>
    </submittedName>
</protein>
<sequence>MSCLLLGRRWSGSGKGHVKAVTTGTPLVHVHLLMHLHVKRAMIRVS</sequence>
<dbReference type="Proteomes" id="UP000585836">
    <property type="component" value="Unassembled WGS sequence"/>
</dbReference>
<evidence type="ECO:0000313" key="1">
    <source>
        <dbReference type="EMBL" id="MBB5928573.1"/>
    </source>
</evidence>
<gene>
    <name evidence="1" type="ORF">FHS34_004043</name>
</gene>
<dbReference type="AlphaFoldDB" id="A0A7W9PW97"/>
<reference evidence="1 2" key="1">
    <citation type="submission" date="2020-08" db="EMBL/GenBank/DDBJ databases">
        <title>Genomic Encyclopedia of Type Strains, Phase III (KMG-III): the genomes of soil and plant-associated and newly described type strains.</title>
        <authorList>
            <person name="Whitman W."/>
        </authorList>
    </citation>
    <scope>NUCLEOTIDE SEQUENCE [LARGE SCALE GENOMIC DNA]</scope>
    <source>
        <strain evidence="1 2">CECT 3313</strain>
    </source>
</reference>
<dbReference type="EMBL" id="JACHJK010000007">
    <property type="protein sequence ID" value="MBB5928573.1"/>
    <property type="molecule type" value="Genomic_DNA"/>
</dbReference>
<comment type="caution">
    <text evidence="1">The sequence shown here is derived from an EMBL/GenBank/DDBJ whole genome shotgun (WGS) entry which is preliminary data.</text>
</comment>
<evidence type="ECO:0000313" key="2">
    <source>
        <dbReference type="Proteomes" id="UP000585836"/>
    </source>
</evidence>
<proteinExistence type="predicted"/>
<keyword evidence="2" id="KW-1185">Reference proteome</keyword>
<organism evidence="1 2">
    <name type="scientific">Streptomyces echinatus</name>
    <dbReference type="NCBI Taxonomy" id="67293"/>
    <lineage>
        <taxon>Bacteria</taxon>
        <taxon>Bacillati</taxon>
        <taxon>Actinomycetota</taxon>
        <taxon>Actinomycetes</taxon>
        <taxon>Kitasatosporales</taxon>
        <taxon>Streptomycetaceae</taxon>
        <taxon>Streptomyces</taxon>
    </lineage>
</organism>